<feature type="transmembrane region" description="Helical" evidence="6">
    <location>
        <begin position="35"/>
        <end position="56"/>
    </location>
</feature>
<evidence type="ECO:0000313" key="7">
    <source>
        <dbReference type="EMBL" id="MCC2166305.1"/>
    </source>
</evidence>
<gene>
    <name evidence="7" type="primary">ytvI</name>
    <name evidence="7" type="ORF">LKD45_01105</name>
</gene>
<dbReference type="PANTHER" id="PTHR21716:SF68">
    <property type="entry name" value="TRANSPORT PROTEIN YTVI-RELATED"/>
    <property type="match status" value="1"/>
</dbReference>
<evidence type="ECO:0000256" key="1">
    <source>
        <dbReference type="ARBA" id="ARBA00004141"/>
    </source>
</evidence>
<feature type="transmembrane region" description="Helical" evidence="6">
    <location>
        <begin position="68"/>
        <end position="91"/>
    </location>
</feature>
<feature type="transmembrane region" description="Helical" evidence="6">
    <location>
        <begin position="12"/>
        <end position="29"/>
    </location>
</feature>
<dbReference type="GO" id="GO:0016020">
    <property type="term" value="C:membrane"/>
    <property type="evidence" value="ECO:0007669"/>
    <property type="project" value="UniProtKB-SubCell"/>
</dbReference>
<reference evidence="7 8" key="1">
    <citation type="submission" date="2021-10" db="EMBL/GenBank/DDBJ databases">
        <title>Anaerobic single-cell dispensing facilitates the cultivation of human gut bacteria.</title>
        <authorList>
            <person name="Afrizal A."/>
        </authorList>
    </citation>
    <scope>NUCLEOTIDE SEQUENCE [LARGE SCALE GENOMIC DNA]</scope>
    <source>
        <strain evidence="7 8">CLA-AA-H244</strain>
    </source>
</reference>
<comment type="similarity">
    <text evidence="2">Belongs to the autoinducer-2 exporter (AI-2E) (TC 2.A.86) family.</text>
</comment>
<evidence type="ECO:0000256" key="2">
    <source>
        <dbReference type="ARBA" id="ARBA00009773"/>
    </source>
</evidence>
<dbReference type="InterPro" id="IPR002549">
    <property type="entry name" value="AI-2E-like"/>
</dbReference>
<proteinExistence type="inferred from homology"/>
<dbReference type="Pfam" id="PF01594">
    <property type="entry name" value="AI-2E_transport"/>
    <property type="match status" value="1"/>
</dbReference>
<keyword evidence="4 6" id="KW-1133">Transmembrane helix</keyword>
<comment type="caution">
    <text evidence="7">The sequence shown here is derived from an EMBL/GenBank/DDBJ whole genome shotgun (WGS) entry which is preliminary data.</text>
</comment>
<evidence type="ECO:0000256" key="5">
    <source>
        <dbReference type="ARBA" id="ARBA00023136"/>
    </source>
</evidence>
<dbReference type="PANTHER" id="PTHR21716">
    <property type="entry name" value="TRANSMEMBRANE PROTEIN"/>
    <property type="match status" value="1"/>
</dbReference>
<feature type="transmembrane region" description="Helical" evidence="6">
    <location>
        <begin position="230"/>
        <end position="247"/>
    </location>
</feature>
<accession>A0AAE3DJL3</accession>
<evidence type="ECO:0000256" key="4">
    <source>
        <dbReference type="ARBA" id="ARBA00022989"/>
    </source>
</evidence>
<protein>
    <submittedName>
        <fullName evidence="7">Sporulation integral membrane protein YtvI</fullName>
    </submittedName>
</protein>
<feature type="transmembrane region" description="Helical" evidence="6">
    <location>
        <begin position="320"/>
        <end position="346"/>
    </location>
</feature>
<dbReference type="RefSeq" id="WP_021915767.1">
    <property type="nucleotide sequence ID" value="NZ_JAJEQF010000001.1"/>
</dbReference>
<feature type="transmembrane region" description="Helical" evidence="6">
    <location>
        <begin position="253"/>
        <end position="276"/>
    </location>
</feature>
<organism evidence="7 8">
    <name type="scientific">Gallintestinimicrobium propionicum</name>
    <dbReference type="NCBI Taxonomy" id="2981770"/>
    <lineage>
        <taxon>Bacteria</taxon>
        <taxon>Bacillati</taxon>
        <taxon>Bacillota</taxon>
        <taxon>Clostridia</taxon>
        <taxon>Lachnospirales</taxon>
        <taxon>Lachnospiraceae</taxon>
        <taxon>Gallintestinimicrobium</taxon>
    </lineage>
</organism>
<keyword evidence="3 6" id="KW-0812">Transmembrane</keyword>
<dbReference type="Proteomes" id="UP001199355">
    <property type="component" value="Unassembled WGS sequence"/>
</dbReference>
<dbReference type="NCBIfam" id="TIGR02872">
    <property type="entry name" value="spore_ytvI"/>
    <property type="match status" value="1"/>
</dbReference>
<feature type="transmembrane region" description="Helical" evidence="6">
    <location>
        <begin position="283"/>
        <end position="300"/>
    </location>
</feature>
<evidence type="ECO:0000256" key="6">
    <source>
        <dbReference type="SAM" id="Phobius"/>
    </source>
</evidence>
<feature type="transmembrane region" description="Helical" evidence="6">
    <location>
        <begin position="167"/>
        <end position="186"/>
    </location>
</feature>
<dbReference type="GO" id="GO:0055085">
    <property type="term" value="P:transmembrane transport"/>
    <property type="evidence" value="ECO:0007669"/>
    <property type="project" value="TreeGrafter"/>
</dbReference>
<sequence>MWRQSRKYVKAVLNLITAVVILLFVVFVVPSVISYFMPFVIGWIIAMIANPLVRFLDEKIKIRRKAGSAIVIIAVIAAIVAGIYGILSLLAGQLKGFVEELPGLWKAMESDISNAGSSLESFSHYFSPNVQEQVAKILNSLMNLLSSAVDHMGSPTVSAVGNFAKNIPTIIVGVIMCLLSSYFFVAQREEVIAAFRRYVPENFRKKWDVMYHSLTGAIGGYFKAQLKIEIWVYLLMLVGFLILRVRYGALISIGIAILDFLPVFGTGTVLWPWAVIKVLGGDFKMAIGLLIIWGVGQLLRQLIQPKIVGDSIGVPPLPTLFLIFIGYKVGSVAGMILAVPAGIIVANMYQAGFFDTTIDSVQILVHGFNRFRRLTPEDKAEISEKKE</sequence>
<dbReference type="InterPro" id="IPR014227">
    <property type="entry name" value="YtvI-like"/>
</dbReference>
<dbReference type="EMBL" id="JAJEQF010000001">
    <property type="protein sequence ID" value="MCC2166305.1"/>
    <property type="molecule type" value="Genomic_DNA"/>
</dbReference>
<name>A0AAE3DJL3_9FIRM</name>
<comment type="subcellular location">
    <subcellularLocation>
        <location evidence="1">Membrane</location>
        <topology evidence="1">Multi-pass membrane protein</topology>
    </subcellularLocation>
</comment>
<evidence type="ECO:0000256" key="3">
    <source>
        <dbReference type="ARBA" id="ARBA00022692"/>
    </source>
</evidence>
<keyword evidence="8" id="KW-1185">Reference proteome</keyword>
<keyword evidence="5 6" id="KW-0472">Membrane</keyword>
<evidence type="ECO:0000313" key="8">
    <source>
        <dbReference type="Proteomes" id="UP001199355"/>
    </source>
</evidence>
<dbReference type="AlphaFoldDB" id="A0AAE3DJL3"/>